<accession>A0A1X7ETH0</accession>
<evidence type="ECO:0000313" key="4">
    <source>
        <dbReference type="Proteomes" id="UP000192903"/>
    </source>
</evidence>
<dbReference type="RefSeq" id="WP_234811114.1">
    <property type="nucleotide sequence ID" value="NZ_FXAF01000006.1"/>
</dbReference>
<dbReference type="STRING" id="464029.SAMN02982989_1792"/>
<dbReference type="SUPFAM" id="SSF51735">
    <property type="entry name" value="NAD(P)-binding Rossmann-fold domains"/>
    <property type="match status" value="2"/>
</dbReference>
<protein>
    <submittedName>
        <fullName evidence="3">Uncharacterized protein</fullName>
    </submittedName>
</protein>
<dbReference type="InterPro" id="IPR036291">
    <property type="entry name" value="NAD(P)-bd_dom_sf"/>
</dbReference>
<dbReference type="PANTHER" id="PTHR43574">
    <property type="entry name" value="EPIMERASE-RELATED"/>
    <property type="match status" value="1"/>
</dbReference>
<proteinExistence type="predicted"/>
<dbReference type="AlphaFoldDB" id="A0A1X7ETH0"/>
<evidence type="ECO:0000313" key="3">
    <source>
        <dbReference type="EMBL" id="SMF39945.1"/>
    </source>
</evidence>
<feature type="region of interest" description="Disordered" evidence="2">
    <location>
        <begin position="72"/>
        <end position="137"/>
    </location>
</feature>
<evidence type="ECO:0000256" key="2">
    <source>
        <dbReference type="SAM" id="MobiDB-lite"/>
    </source>
</evidence>
<dbReference type="Proteomes" id="UP000192903">
    <property type="component" value="Unassembled WGS sequence"/>
</dbReference>
<gene>
    <name evidence="3" type="ORF">SAMN02982989_1792</name>
</gene>
<dbReference type="Gene3D" id="3.40.50.720">
    <property type="entry name" value="NAD(P)-binding Rossmann-like Domain"/>
    <property type="match status" value="2"/>
</dbReference>
<keyword evidence="4" id="KW-1185">Reference proteome</keyword>
<evidence type="ECO:0000256" key="1">
    <source>
        <dbReference type="ARBA" id="ARBA00023027"/>
    </source>
</evidence>
<name>A0A1X7ETH0_9HYPH</name>
<organism evidence="3 4">
    <name type="scientific">Xaviernesmea oryzae</name>
    <dbReference type="NCBI Taxonomy" id="464029"/>
    <lineage>
        <taxon>Bacteria</taxon>
        <taxon>Pseudomonadati</taxon>
        <taxon>Pseudomonadota</taxon>
        <taxon>Alphaproteobacteria</taxon>
        <taxon>Hyphomicrobiales</taxon>
        <taxon>Rhizobiaceae</taxon>
        <taxon>Rhizobium/Agrobacterium group</taxon>
        <taxon>Xaviernesmea</taxon>
    </lineage>
</organism>
<keyword evidence="1" id="KW-0520">NAD</keyword>
<sequence>MRVMIFGCGYSGQAIAAAFKAEGARVSGTARTAEKVAELEALGINGFVFDGSGFSAELRAELKEATHLVQSIPPTKVKSEPPPHPASAPLGHPLPEGRGETATARPLPFSPAGRRWPEGSDEGGDPQGPIPPTEGDPLLKLVRGRLKEFCPRLEWIGYLSTVGVYGDHGGGWVTEETPGSPIQGRSIERVDTEEAWAAESEAAGVPLASLRLSGIYGPGRNAFVNLARGTARRIIKQGQVFNRIRVEDIAGATLFLAKGKMGGIYNVTDDEPGPPQDVIVEAARLMGVVPPPEQDFETAEMTPMARSFYGANKRVSNAKIRTAGYQFRFPNYRMSLAEMWSTDRWRG</sequence>
<reference evidence="4" key="1">
    <citation type="submission" date="2017-04" db="EMBL/GenBank/DDBJ databases">
        <authorList>
            <person name="Varghese N."/>
            <person name="Submissions S."/>
        </authorList>
    </citation>
    <scope>NUCLEOTIDE SEQUENCE [LARGE SCALE GENOMIC DNA]</scope>
    <source>
        <strain evidence="4">B4P</strain>
    </source>
</reference>
<dbReference type="EMBL" id="FXAF01000006">
    <property type="protein sequence ID" value="SMF39945.1"/>
    <property type="molecule type" value="Genomic_DNA"/>
</dbReference>